<keyword evidence="1" id="KW-0175">Coiled coil</keyword>
<evidence type="ECO:0000256" key="1">
    <source>
        <dbReference type="SAM" id="Coils"/>
    </source>
</evidence>
<dbReference type="AlphaFoldDB" id="A0A162IES0"/>
<proteinExistence type="predicted"/>
<sequence length="179" mass="20490">MSTAQPLSGPELARQRAEEFVKMKRYAAIAFLVATPVLIAMPPRKLDLYTASLCGAFCISANHLTADRTGMSIGEHLTARMMPNALKQLPSERAEEVQAQLRAQREAQMRNPNISVEEYEKLKRRNEQDKGALERIWMGGESEDWKRKRMEEEARALQQGKGYWDLITDYFRDAWSGNQ</sequence>
<reference evidence="2 3" key="1">
    <citation type="journal article" date="2016" name="Genome Biol. Evol.">
        <title>Divergent and convergent evolution of fungal pathogenicity.</title>
        <authorList>
            <person name="Shang Y."/>
            <person name="Xiao G."/>
            <person name="Zheng P."/>
            <person name="Cen K."/>
            <person name="Zhan S."/>
            <person name="Wang C."/>
        </authorList>
    </citation>
    <scope>NUCLEOTIDE SEQUENCE [LARGE SCALE GENOMIC DNA]</scope>
    <source>
        <strain evidence="2 3">ARSEF 7405</strain>
    </source>
</reference>
<evidence type="ECO:0000313" key="3">
    <source>
        <dbReference type="Proteomes" id="UP000242877"/>
    </source>
</evidence>
<name>A0A162IES0_9EURO</name>
<organism evidence="2 3">
    <name type="scientific">Ascosphaera apis ARSEF 7405</name>
    <dbReference type="NCBI Taxonomy" id="392613"/>
    <lineage>
        <taxon>Eukaryota</taxon>
        <taxon>Fungi</taxon>
        <taxon>Dikarya</taxon>
        <taxon>Ascomycota</taxon>
        <taxon>Pezizomycotina</taxon>
        <taxon>Eurotiomycetes</taxon>
        <taxon>Eurotiomycetidae</taxon>
        <taxon>Onygenales</taxon>
        <taxon>Ascosphaeraceae</taxon>
        <taxon>Ascosphaera</taxon>
    </lineage>
</organism>
<comment type="caution">
    <text evidence="2">The sequence shown here is derived from an EMBL/GenBank/DDBJ whole genome shotgun (WGS) entry which is preliminary data.</text>
</comment>
<dbReference type="VEuPathDB" id="FungiDB:AAP_03028"/>
<dbReference type="Proteomes" id="UP000242877">
    <property type="component" value="Unassembled WGS sequence"/>
</dbReference>
<feature type="coiled-coil region" evidence="1">
    <location>
        <begin position="91"/>
        <end position="136"/>
    </location>
</feature>
<keyword evidence="3" id="KW-1185">Reference proteome</keyword>
<dbReference type="OrthoDB" id="5411041at2759"/>
<protein>
    <recommendedName>
        <fullName evidence="4">Rhomboid family membrane protein</fullName>
    </recommendedName>
</protein>
<accession>A0A162IES0</accession>
<dbReference type="EMBL" id="AZGZ01000011">
    <property type="protein sequence ID" value="KZZ92373.1"/>
    <property type="molecule type" value="Genomic_DNA"/>
</dbReference>
<evidence type="ECO:0000313" key="2">
    <source>
        <dbReference type="EMBL" id="KZZ92373.1"/>
    </source>
</evidence>
<gene>
    <name evidence="2" type="ORF">AAP_03028</name>
</gene>
<evidence type="ECO:0008006" key="4">
    <source>
        <dbReference type="Google" id="ProtNLM"/>
    </source>
</evidence>